<reference evidence="1 2" key="1">
    <citation type="submission" date="2020-04" db="EMBL/GenBank/DDBJ databases">
        <authorList>
            <person name="Yin C."/>
        </authorList>
    </citation>
    <scope>NUCLEOTIDE SEQUENCE [LARGE SCALE GENOMIC DNA]</scope>
    <source>
        <strain evidence="1 2">Ae27</strain>
    </source>
</reference>
<dbReference type="Proteomes" id="UP000570474">
    <property type="component" value="Unassembled WGS sequence"/>
</dbReference>
<dbReference type="Pfam" id="PF19371">
    <property type="entry name" value="DUF5946"/>
    <property type="match status" value="1"/>
</dbReference>
<evidence type="ECO:0000313" key="1">
    <source>
        <dbReference type="EMBL" id="NLR67925.1"/>
    </source>
</evidence>
<dbReference type="RefSeq" id="WP_168873866.1">
    <property type="nucleotide sequence ID" value="NZ_JABAIA010000003.1"/>
</dbReference>
<organism evidence="1 2">
    <name type="scientific">Chitinophaga varians</name>
    <dbReference type="NCBI Taxonomy" id="2202339"/>
    <lineage>
        <taxon>Bacteria</taxon>
        <taxon>Pseudomonadati</taxon>
        <taxon>Bacteroidota</taxon>
        <taxon>Chitinophagia</taxon>
        <taxon>Chitinophagales</taxon>
        <taxon>Chitinophagaceae</taxon>
        <taxon>Chitinophaga</taxon>
    </lineage>
</organism>
<evidence type="ECO:0000313" key="2">
    <source>
        <dbReference type="Proteomes" id="UP000570474"/>
    </source>
</evidence>
<gene>
    <name evidence="1" type="ORF">HGH92_26710</name>
</gene>
<sequence>MERKITIEELWKQKFYDCLAIEFSIPAYFEVHHLLVITYMLQADGYSPAYFPEAVKLLEGFLYEGVSPKQWIKTNQSSAGGIENRQQRNLDRFDWETDILSIRTEDATSYCQDVRNWAENVLRIIKITNSKV</sequence>
<keyword evidence="2" id="KW-1185">Reference proteome</keyword>
<dbReference type="EMBL" id="JABAIA010000003">
    <property type="protein sequence ID" value="NLR67925.1"/>
    <property type="molecule type" value="Genomic_DNA"/>
</dbReference>
<dbReference type="AlphaFoldDB" id="A0A847S3A9"/>
<name>A0A847S3A9_9BACT</name>
<comment type="caution">
    <text evidence="1">The sequence shown here is derived from an EMBL/GenBank/DDBJ whole genome shotgun (WGS) entry which is preliminary data.</text>
</comment>
<proteinExistence type="predicted"/>
<protein>
    <submittedName>
        <fullName evidence="1">Uncharacterized protein</fullName>
    </submittedName>
</protein>
<accession>A0A847S3A9</accession>
<dbReference type="InterPro" id="IPR045990">
    <property type="entry name" value="DUF5946"/>
</dbReference>